<sequence length="221" mass="23892">MKYPNNPNTTKVFTKKALAVALMAGGLAFSVQAQDPREQPDESWISLAGTVTSTTPDSFRLDYGDGMITVEMDDWDTFGDAWPLMDGDRVTVYGKVDQNLFANTTIEAGSVYVEDLNTFFYASPADEEEYGAWVVTTDVVPGDLTYIGTVESASPMTNTFTIDTGATELSVDTTALPYDPLDDEGFQQIDVGDRVSVDAVIDADFIGDQDLLAESVVTLSG</sequence>
<dbReference type="EMBL" id="JAAGSC010000037">
    <property type="protein sequence ID" value="NDY95087.1"/>
    <property type="molecule type" value="Genomic_DNA"/>
</dbReference>
<keyword evidence="4" id="KW-1185">Reference proteome</keyword>
<reference evidence="3 4" key="1">
    <citation type="submission" date="2020-02" db="EMBL/GenBank/DDBJ databases">
        <authorList>
            <person name="Zhang X.-Y."/>
        </authorList>
    </citation>
    <scope>NUCLEOTIDE SEQUENCE [LARGE SCALE GENOMIC DNA]</scope>
    <source>
        <strain evidence="3 4">C33</strain>
    </source>
</reference>
<protein>
    <recommendedName>
        <fullName evidence="2">DUF5666 domain-containing protein</fullName>
    </recommendedName>
</protein>
<dbReference type="Pfam" id="PF18914">
    <property type="entry name" value="DUF5666"/>
    <property type="match status" value="1"/>
</dbReference>
<dbReference type="Gene3D" id="2.40.50.200">
    <property type="entry name" value="Bacterial OB-fold"/>
    <property type="match status" value="1"/>
</dbReference>
<feature type="chain" id="PRO_5033010832" description="DUF5666 domain-containing protein" evidence="1">
    <location>
        <begin position="34"/>
        <end position="221"/>
    </location>
</feature>
<comment type="caution">
    <text evidence="3">The sequence shown here is derived from an EMBL/GenBank/DDBJ whole genome shotgun (WGS) entry which is preliminary data.</text>
</comment>
<evidence type="ECO:0000313" key="4">
    <source>
        <dbReference type="Proteomes" id="UP000484885"/>
    </source>
</evidence>
<organism evidence="3 4">
    <name type="scientific">Wenzhouxiangella limi</name>
    <dbReference type="NCBI Taxonomy" id="2707351"/>
    <lineage>
        <taxon>Bacteria</taxon>
        <taxon>Pseudomonadati</taxon>
        <taxon>Pseudomonadota</taxon>
        <taxon>Gammaproteobacteria</taxon>
        <taxon>Chromatiales</taxon>
        <taxon>Wenzhouxiangellaceae</taxon>
        <taxon>Wenzhouxiangella</taxon>
    </lineage>
</organism>
<dbReference type="Proteomes" id="UP000484885">
    <property type="component" value="Unassembled WGS sequence"/>
</dbReference>
<dbReference type="AlphaFoldDB" id="A0A845UUA6"/>
<evidence type="ECO:0000259" key="2">
    <source>
        <dbReference type="Pfam" id="PF18914"/>
    </source>
</evidence>
<gene>
    <name evidence="3" type="ORF">G3I74_05030</name>
</gene>
<dbReference type="SUPFAM" id="SSF101756">
    <property type="entry name" value="Hypothetical protein YgiW"/>
    <property type="match status" value="1"/>
</dbReference>
<dbReference type="InterPro" id="IPR043724">
    <property type="entry name" value="DUF5666"/>
</dbReference>
<evidence type="ECO:0000256" key="1">
    <source>
        <dbReference type="SAM" id="SignalP"/>
    </source>
</evidence>
<name>A0A845UUA6_9GAMM</name>
<dbReference type="InterPro" id="IPR036700">
    <property type="entry name" value="BOBF_sf"/>
</dbReference>
<keyword evidence="1" id="KW-0732">Signal</keyword>
<dbReference type="RefSeq" id="WP_164210493.1">
    <property type="nucleotide sequence ID" value="NZ_JAAGSC010000037.1"/>
</dbReference>
<feature type="signal peptide" evidence="1">
    <location>
        <begin position="1"/>
        <end position="33"/>
    </location>
</feature>
<evidence type="ECO:0000313" key="3">
    <source>
        <dbReference type="EMBL" id="NDY95087.1"/>
    </source>
</evidence>
<feature type="domain" description="DUF5666" evidence="2">
    <location>
        <begin position="148"/>
        <end position="204"/>
    </location>
</feature>
<accession>A0A845UUA6</accession>
<proteinExistence type="predicted"/>